<dbReference type="SMART" id="SM00724">
    <property type="entry name" value="TLC"/>
    <property type="match status" value="1"/>
</dbReference>
<name>A0AAW1TDG9_9CHLO</name>
<evidence type="ECO:0000313" key="9">
    <source>
        <dbReference type="Proteomes" id="UP001485043"/>
    </source>
</evidence>
<comment type="caution">
    <text evidence="8">The sequence shown here is derived from an EMBL/GenBank/DDBJ whole genome shotgun (WGS) entry which is preliminary data.</text>
</comment>
<evidence type="ECO:0000256" key="6">
    <source>
        <dbReference type="SAM" id="Phobius"/>
    </source>
</evidence>
<feature type="domain" description="TLC" evidence="7">
    <location>
        <begin position="53"/>
        <end position="254"/>
    </location>
</feature>
<keyword evidence="2 5" id="KW-0812">Transmembrane</keyword>
<dbReference type="PANTHER" id="PTHR13439">
    <property type="entry name" value="CT120 PROTEIN"/>
    <property type="match status" value="1"/>
</dbReference>
<feature type="transmembrane region" description="Helical" evidence="6">
    <location>
        <begin position="6"/>
        <end position="25"/>
    </location>
</feature>
<sequence>MDRWPLDLFHVVWIAVGFTIFQQALKRGPARQTLARIFQQAAKGSIKDQEAMTLAKQAEARIVGALHISIQIPLAFYVLRQRELWPDKLHTHTPTSILLAKISAGYFLHDLGFCLATGEGWPYTLHAFCCTSVYIYAACFGVMNYYGAGFLMWELSTPFVYLRWFLHNLGYAKSPLYVANGFAMLISFFLARNVFGNYLTYQFLSDTQYAIAHPKLGHMSPTGLRASQVVDVTLTILNTYWVSKMFQGGMKMLKKQNIDDPKYRSD</sequence>
<keyword evidence="3 6" id="KW-1133">Transmembrane helix</keyword>
<gene>
    <name evidence="8" type="ORF">WJX84_007129</name>
</gene>
<dbReference type="PROSITE" id="PS50922">
    <property type="entry name" value="TLC"/>
    <property type="match status" value="1"/>
</dbReference>
<evidence type="ECO:0000313" key="8">
    <source>
        <dbReference type="EMBL" id="KAK9866476.1"/>
    </source>
</evidence>
<feature type="transmembrane region" description="Helical" evidence="6">
    <location>
        <begin position="176"/>
        <end position="195"/>
    </location>
</feature>
<evidence type="ECO:0000259" key="7">
    <source>
        <dbReference type="PROSITE" id="PS50922"/>
    </source>
</evidence>
<dbReference type="InterPro" id="IPR006634">
    <property type="entry name" value="TLC-dom"/>
</dbReference>
<evidence type="ECO:0000256" key="4">
    <source>
        <dbReference type="ARBA" id="ARBA00023136"/>
    </source>
</evidence>
<dbReference type="GO" id="GO:0055088">
    <property type="term" value="P:lipid homeostasis"/>
    <property type="evidence" value="ECO:0007669"/>
    <property type="project" value="TreeGrafter"/>
</dbReference>
<accession>A0AAW1TDG9</accession>
<dbReference type="Pfam" id="PF03798">
    <property type="entry name" value="TRAM_LAG1_CLN8"/>
    <property type="match status" value="1"/>
</dbReference>
<dbReference type="AlphaFoldDB" id="A0AAW1TDG9"/>
<proteinExistence type="predicted"/>
<dbReference type="PANTHER" id="PTHR13439:SF0">
    <property type="entry name" value="TOPOISOMERASE I DAMAGE AFFECTED PROTEIN 4"/>
    <property type="match status" value="1"/>
</dbReference>
<evidence type="ECO:0000256" key="2">
    <source>
        <dbReference type="ARBA" id="ARBA00022692"/>
    </source>
</evidence>
<dbReference type="GO" id="GO:0005783">
    <property type="term" value="C:endoplasmic reticulum"/>
    <property type="evidence" value="ECO:0007669"/>
    <property type="project" value="TreeGrafter"/>
</dbReference>
<evidence type="ECO:0000256" key="3">
    <source>
        <dbReference type="ARBA" id="ARBA00022989"/>
    </source>
</evidence>
<keyword evidence="9" id="KW-1185">Reference proteome</keyword>
<protein>
    <recommendedName>
        <fullName evidence="7">TLC domain-containing protein</fullName>
    </recommendedName>
</protein>
<dbReference type="EMBL" id="JALJOV010000159">
    <property type="protein sequence ID" value="KAK9866476.1"/>
    <property type="molecule type" value="Genomic_DNA"/>
</dbReference>
<evidence type="ECO:0000256" key="5">
    <source>
        <dbReference type="PROSITE-ProRule" id="PRU00205"/>
    </source>
</evidence>
<evidence type="ECO:0000256" key="1">
    <source>
        <dbReference type="ARBA" id="ARBA00004141"/>
    </source>
</evidence>
<dbReference type="InterPro" id="IPR050846">
    <property type="entry name" value="TLCD"/>
</dbReference>
<dbReference type="Proteomes" id="UP001485043">
    <property type="component" value="Unassembled WGS sequence"/>
</dbReference>
<comment type="subcellular location">
    <subcellularLocation>
        <location evidence="1">Membrane</location>
        <topology evidence="1">Multi-pass membrane protein</topology>
    </subcellularLocation>
</comment>
<organism evidence="8 9">
    <name type="scientific">Apatococcus fuscideae</name>
    <dbReference type="NCBI Taxonomy" id="2026836"/>
    <lineage>
        <taxon>Eukaryota</taxon>
        <taxon>Viridiplantae</taxon>
        <taxon>Chlorophyta</taxon>
        <taxon>core chlorophytes</taxon>
        <taxon>Trebouxiophyceae</taxon>
        <taxon>Chlorellales</taxon>
        <taxon>Chlorellaceae</taxon>
        <taxon>Apatococcus</taxon>
    </lineage>
</organism>
<dbReference type="GO" id="GO:0016020">
    <property type="term" value="C:membrane"/>
    <property type="evidence" value="ECO:0007669"/>
    <property type="project" value="UniProtKB-SubCell"/>
</dbReference>
<keyword evidence="4 5" id="KW-0472">Membrane</keyword>
<feature type="transmembrane region" description="Helical" evidence="6">
    <location>
        <begin position="133"/>
        <end position="156"/>
    </location>
</feature>
<reference evidence="8 9" key="1">
    <citation type="journal article" date="2024" name="Nat. Commun.">
        <title>Phylogenomics reveals the evolutionary origins of lichenization in chlorophyte algae.</title>
        <authorList>
            <person name="Puginier C."/>
            <person name="Libourel C."/>
            <person name="Otte J."/>
            <person name="Skaloud P."/>
            <person name="Haon M."/>
            <person name="Grisel S."/>
            <person name="Petersen M."/>
            <person name="Berrin J.G."/>
            <person name="Delaux P.M."/>
            <person name="Dal Grande F."/>
            <person name="Keller J."/>
        </authorList>
    </citation>
    <scope>NUCLEOTIDE SEQUENCE [LARGE SCALE GENOMIC DNA]</scope>
    <source>
        <strain evidence="8 9">SAG 2523</strain>
    </source>
</reference>